<proteinExistence type="predicted"/>
<comment type="caution">
    <text evidence="2">The sequence shown here is derived from an EMBL/GenBank/DDBJ whole genome shotgun (WGS) entry which is preliminary data.</text>
</comment>
<organism evidence="2 3">
    <name type="scientific">Candidatus Rhodobacter oscarellae</name>
    <dbReference type="NCBI Taxonomy" id="1675527"/>
    <lineage>
        <taxon>Bacteria</taxon>
        <taxon>Pseudomonadati</taxon>
        <taxon>Pseudomonadota</taxon>
        <taxon>Alphaproteobacteria</taxon>
        <taxon>Rhodobacterales</taxon>
        <taxon>Rhodobacter group</taxon>
        <taxon>Rhodobacter</taxon>
    </lineage>
</organism>
<sequence>MANTVWSSDPAATSRQSNKPNPEGTLANDMSPLVDCNVWMITIASPMGAHAAKLFI</sequence>
<dbReference type="AlphaFoldDB" id="A0A0J9ED67"/>
<feature type="region of interest" description="Disordered" evidence="1">
    <location>
        <begin position="1"/>
        <end position="30"/>
    </location>
</feature>
<gene>
    <name evidence="2" type="ORF">AIOL_004651</name>
</gene>
<reference evidence="2 3" key="1">
    <citation type="submission" date="2015-06" db="EMBL/GenBank/DDBJ databases">
        <title>Draft genome sequence of an Alphaproteobacteria species associated to the Mediterranean sponge Oscarella lobularis.</title>
        <authorList>
            <person name="Jourda C."/>
            <person name="Santini S."/>
            <person name="Claverie J.-M."/>
        </authorList>
    </citation>
    <scope>NUCLEOTIDE SEQUENCE [LARGE SCALE GENOMIC DNA]</scope>
    <source>
        <strain evidence="2">IGS</strain>
    </source>
</reference>
<keyword evidence="3" id="KW-1185">Reference proteome</keyword>
<protein>
    <submittedName>
        <fullName evidence="2">Uncharacterized protein</fullName>
    </submittedName>
</protein>
<evidence type="ECO:0000313" key="2">
    <source>
        <dbReference type="EMBL" id="KMW59669.1"/>
    </source>
</evidence>
<name>A0A0J9ED67_9RHOB</name>
<dbReference type="EMBL" id="LFTY01000002">
    <property type="protein sequence ID" value="KMW59669.1"/>
    <property type="molecule type" value="Genomic_DNA"/>
</dbReference>
<dbReference type="Proteomes" id="UP000037178">
    <property type="component" value="Unassembled WGS sequence"/>
</dbReference>
<feature type="compositionally biased region" description="Polar residues" evidence="1">
    <location>
        <begin position="1"/>
        <end position="20"/>
    </location>
</feature>
<evidence type="ECO:0000313" key="3">
    <source>
        <dbReference type="Proteomes" id="UP000037178"/>
    </source>
</evidence>
<accession>A0A0J9ED67</accession>
<evidence type="ECO:0000256" key="1">
    <source>
        <dbReference type="SAM" id="MobiDB-lite"/>
    </source>
</evidence>